<evidence type="ECO:0000313" key="2">
    <source>
        <dbReference type="EMBL" id="RDV04988.1"/>
    </source>
</evidence>
<organism evidence="2 3">
    <name type="scientific">Undibacter mobilis</name>
    <dbReference type="NCBI Taxonomy" id="2292256"/>
    <lineage>
        <taxon>Bacteria</taxon>
        <taxon>Pseudomonadati</taxon>
        <taxon>Pseudomonadota</taxon>
        <taxon>Alphaproteobacteria</taxon>
        <taxon>Hyphomicrobiales</taxon>
        <taxon>Nitrobacteraceae</taxon>
        <taxon>Undibacter</taxon>
    </lineage>
</organism>
<protein>
    <submittedName>
        <fullName evidence="2">CAP domain-containing protein</fullName>
    </submittedName>
</protein>
<dbReference type="CDD" id="cd05379">
    <property type="entry name" value="CAP_bacterial"/>
    <property type="match status" value="1"/>
</dbReference>
<dbReference type="PANTHER" id="PTHR31157:SF1">
    <property type="entry name" value="SCP DOMAIN-CONTAINING PROTEIN"/>
    <property type="match status" value="1"/>
</dbReference>
<evidence type="ECO:0000313" key="3">
    <source>
        <dbReference type="Proteomes" id="UP000263993"/>
    </source>
</evidence>
<evidence type="ECO:0000259" key="1">
    <source>
        <dbReference type="Pfam" id="PF00188"/>
    </source>
</evidence>
<proteinExistence type="predicted"/>
<sequence length="161" mass="17878">MHLSHCLCQHFPSVPIEVLRCRHHHSVEERVAMPLRSITILLLLTSPALALDLNAFRAQHKLPPLSYSTTLAGAAYEHARDLARRGRLDHDGFRQRIGALVNGTAAENVSYGCDDQPCAIQQWSRSAGHRSNMLLKGITAYGIASARADDGRRYWVMVLGN</sequence>
<feature type="domain" description="SCP" evidence="1">
    <location>
        <begin position="53"/>
        <end position="158"/>
    </location>
</feature>
<dbReference type="EMBL" id="QRGO01000001">
    <property type="protein sequence ID" value="RDV04988.1"/>
    <property type="molecule type" value="Genomic_DNA"/>
</dbReference>
<dbReference type="AlphaFoldDB" id="A0A371BBP1"/>
<accession>A0A371BBP1</accession>
<dbReference type="Proteomes" id="UP000263993">
    <property type="component" value="Unassembled WGS sequence"/>
</dbReference>
<keyword evidence="3" id="KW-1185">Reference proteome</keyword>
<dbReference type="PANTHER" id="PTHR31157">
    <property type="entry name" value="SCP DOMAIN-CONTAINING PROTEIN"/>
    <property type="match status" value="1"/>
</dbReference>
<gene>
    <name evidence="2" type="ORF">DXH78_10695</name>
</gene>
<dbReference type="SUPFAM" id="SSF55797">
    <property type="entry name" value="PR-1-like"/>
    <property type="match status" value="1"/>
</dbReference>
<dbReference type="InterPro" id="IPR035940">
    <property type="entry name" value="CAP_sf"/>
</dbReference>
<dbReference type="InterPro" id="IPR014044">
    <property type="entry name" value="CAP_dom"/>
</dbReference>
<dbReference type="Pfam" id="PF00188">
    <property type="entry name" value="CAP"/>
    <property type="match status" value="1"/>
</dbReference>
<dbReference type="OrthoDB" id="9811255at2"/>
<reference evidence="3" key="1">
    <citation type="submission" date="2018-08" db="EMBL/GenBank/DDBJ databases">
        <authorList>
            <person name="Kim S.-J."/>
            <person name="Jung G.-Y."/>
        </authorList>
    </citation>
    <scope>NUCLEOTIDE SEQUENCE [LARGE SCALE GENOMIC DNA]</scope>
    <source>
        <strain evidence="3">GY_H</strain>
    </source>
</reference>
<dbReference type="Gene3D" id="3.40.33.10">
    <property type="entry name" value="CAP"/>
    <property type="match status" value="1"/>
</dbReference>
<name>A0A371BBP1_9BRAD</name>
<comment type="caution">
    <text evidence="2">The sequence shown here is derived from an EMBL/GenBank/DDBJ whole genome shotgun (WGS) entry which is preliminary data.</text>
</comment>